<dbReference type="RefSeq" id="WP_267677978.1">
    <property type="nucleotide sequence ID" value="NZ_CP113088.1"/>
</dbReference>
<dbReference type="AlphaFoldDB" id="A0A9E8MXB1"/>
<dbReference type="EMBL" id="CP113088">
    <property type="protein sequence ID" value="WAC03397.1"/>
    <property type="molecule type" value="Genomic_DNA"/>
</dbReference>
<accession>A0A9E8MXB1</accession>
<organism evidence="1 2">
    <name type="scientific">Lacinutrix neustonica</name>
    <dbReference type="NCBI Taxonomy" id="2980107"/>
    <lineage>
        <taxon>Bacteria</taxon>
        <taxon>Pseudomonadati</taxon>
        <taxon>Bacteroidota</taxon>
        <taxon>Flavobacteriia</taxon>
        <taxon>Flavobacteriales</taxon>
        <taxon>Flavobacteriaceae</taxon>
        <taxon>Lacinutrix</taxon>
    </lineage>
</organism>
<evidence type="ECO:0000313" key="1">
    <source>
        <dbReference type="EMBL" id="WAC03397.1"/>
    </source>
</evidence>
<reference evidence="1" key="1">
    <citation type="submission" date="2022-11" db="EMBL/GenBank/DDBJ databases">
        <title>Lacinutrix neustonica HL-RS19T sp. nov., isolated from the surface microlayer sample of brackish Lake Shihwa.</title>
        <authorList>
            <person name="Choi J.Y."/>
            <person name="Hwang C.Y."/>
        </authorList>
    </citation>
    <scope>NUCLEOTIDE SEQUENCE</scope>
    <source>
        <strain evidence="1">HL-RS19</strain>
    </source>
</reference>
<sequence>MSDIIYRSGTREDLPILLQFEQAIISFEREFDKNLKAPCVYYDFEGLFSSPDTKIIVAQHHSKLIGSG</sequence>
<dbReference type="Proteomes" id="UP001164705">
    <property type="component" value="Chromosome"/>
</dbReference>
<proteinExistence type="predicted"/>
<dbReference type="KEGG" id="lnu:N7U66_07680"/>
<evidence type="ECO:0000313" key="2">
    <source>
        <dbReference type="Proteomes" id="UP001164705"/>
    </source>
</evidence>
<name>A0A9E8MXB1_9FLAO</name>
<gene>
    <name evidence="1" type="ORF">N7U66_07680</name>
</gene>
<protein>
    <submittedName>
        <fullName evidence="1">Uncharacterized protein</fullName>
    </submittedName>
</protein>
<keyword evidence="2" id="KW-1185">Reference proteome</keyword>